<dbReference type="EMBL" id="NESQ01000129">
    <property type="protein sequence ID" value="PUU78123.1"/>
    <property type="molecule type" value="Genomic_DNA"/>
</dbReference>
<comment type="caution">
    <text evidence="1">The sequence shown here is derived from an EMBL/GenBank/DDBJ whole genome shotgun (WGS) entry which is preliminary data.</text>
</comment>
<gene>
    <name evidence="1" type="ORF">B9Z19DRAFT_1084836</name>
</gene>
<dbReference type="Proteomes" id="UP000244722">
    <property type="component" value="Unassembled WGS sequence"/>
</dbReference>
<protein>
    <submittedName>
        <fullName evidence="1">Uncharacterized protein</fullName>
    </submittedName>
</protein>
<proteinExistence type="predicted"/>
<sequence length="81" mass="8879">MHSSVLLPCAGVCTGIVLSLSLLKAVPRALLKDLYIAFGATVRICLESITVVQDHTRLALVDVIQIKVRYSHHSVVHLDEM</sequence>
<evidence type="ECO:0000313" key="1">
    <source>
        <dbReference type="EMBL" id="PUU78123.1"/>
    </source>
</evidence>
<dbReference type="AlphaFoldDB" id="A0A2T6ZRN1"/>
<keyword evidence="2" id="KW-1185">Reference proteome</keyword>
<accession>A0A2T6ZRN1</accession>
<organism evidence="1 2">
    <name type="scientific">Tuber borchii</name>
    <name type="common">White truffle</name>
    <dbReference type="NCBI Taxonomy" id="42251"/>
    <lineage>
        <taxon>Eukaryota</taxon>
        <taxon>Fungi</taxon>
        <taxon>Dikarya</taxon>
        <taxon>Ascomycota</taxon>
        <taxon>Pezizomycotina</taxon>
        <taxon>Pezizomycetes</taxon>
        <taxon>Pezizales</taxon>
        <taxon>Tuberaceae</taxon>
        <taxon>Tuber</taxon>
    </lineage>
</organism>
<reference evidence="1 2" key="1">
    <citation type="submission" date="2017-04" db="EMBL/GenBank/DDBJ databases">
        <title>Draft genome sequence of Tuber borchii Vittad., a whitish edible truffle.</title>
        <authorList>
            <consortium name="DOE Joint Genome Institute"/>
            <person name="Murat C."/>
            <person name="Kuo A."/>
            <person name="Barry K.W."/>
            <person name="Clum A."/>
            <person name="Dockter R.B."/>
            <person name="Fauchery L."/>
            <person name="Iotti M."/>
            <person name="Kohler A."/>
            <person name="Labutti K."/>
            <person name="Lindquist E.A."/>
            <person name="Lipzen A."/>
            <person name="Ohm R.A."/>
            <person name="Wang M."/>
            <person name="Grigoriev I.V."/>
            <person name="Zambonelli A."/>
            <person name="Martin F.M."/>
        </authorList>
    </citation>
    <scope>NUCLEOTIDE SEQUENCE [LARGE SCALE GENOMIC DNA]</scope>
    <source>
        <strain evidence="1 2">Tbo3840</strain>
    </source>
</reference>
<evidence type="ECO:0000313" key="2">
    <source>
        <dbReference type="Proteomes" id="UP000244722"/>
    </source>
</evidence>
<name>A0A2T6ZRN1_TUBBO</name>